<protein>
    <submittedName>
        <fullName evidence="2">Uncharacterized protein</fullName>
    </submittedName>
</protein>
<accession>A0A9W9YYL6</accession>
<feature type="compositionally biased region" description="Basic and acidic residues" evidence="1">
    <location>
        <begin position="61"/>
        <end position="70"/>
    </location>
</feature>
<organism evidence="2 3">
    <name type="scientific">Desmophyllum pertusum</name>
    <dbReference type="NCBI Taxonomy" id="174260"/>
    <lineage>
        <taxon>Eukaryota</taxon>
        <taxon>Metazoa</taxon>
        <taxon>Cnidaria</taxon>
        <taxon>Anthozoa</taxon>
        <taxon>Hexacorallia</taxon>
        <taxon>Scleractinia</taxon>
        <taxon>Caryophylliina</taxon>
        <taxon>Caryophylliidae</taxon>
        <taxon>Desmophyllum</taxon>
    </lineage>
</organism>
<feature type="compositionally biased region" description="Low complexity" evidence="1">
    <location>
        <begin position="43"/>
        <end position="60"/>
    </location>
</feature>
<evidence type="ECO:0000313" key="3">
    <source>
        <dbReference type="Proteomes" id="UP001163046"/>
    </source>
</evidence>
<dbReference type="AlphaFoldDB" id="A0A9W9YYL6"/>
<proteinExistence type="predicted"/>
<name>A0A9W9YYL6_9CNID</name>
<gene>
    <name evidence="2" type="ORF">OS493_027822</name>
</gene>
<evidence type="ECO:0000256" key="1">
    <source>
        <dbReference type="SAM" id="MobiDB-lite"/>
    </source>
</evidence>
<keyword evidence="3" id="KW-1185">Reference proteome</keyword>
<reference evidence="2" key="1">
    <citation type="submission" date="2023-01" db="EMBL/GenBank/DDBJ databases">
        <title>Genome assembly of the deep-sea coral Lophelia pertusa.</title>
        <authorList>
            <person name="Herrera S."/>
            <person name="Cordes E."/>
        </authorList>
    </citation>
    <scope>NUCLEOTIDE SEQUENCE</scope>
    <source>
        <strain evidence="2">USNM1676648</strain>
        <tissue evidence="2">Polyp</tissue>
    </source>
</reference>
<feature type="region of interest" description="Disordered" evidence="1">
    <location>
        <begin position="86"/>
        <end position="150"/>
    </location>
</feature>
<dbReference type="EMBL" id="MU826851">
    <property type="protein sequence ID" value="KAJ7371134.1"/>
    <property type="molecule type" value="Genomic_DNA"/>
</dbReference>
<feature type="region of interest" description="Disordered" evidence="1">
    <location>
        <begin position="1"/>
        <end position="70"/>
    </location>
</feature>
<sequence>MIWSQICLEDPWERKAPQAKPSKPVKTASEQKRRGTDSKLTPTADATKSKTTSASSAKTGESSEKTDTKTRCWCCCQTKRSTKAKKKFDFGEFDEDDPLAGLLSDEDDDIDPKPKPKPKKSTTPKKTGSAGISSQDSTEERPSPQEAGKQPIRSLQVYHRPLSHQNINLLTGGTKLKVELYLPLLDLQQQQQIAGGRCEIFPGYP</sequence>
<evidence type="ECO:0000313" key="2">
    <source>
        <dbReference type="EMBL" id="KAJ7371134.1"/>
    </source>
</evidence>
<feature type="compositionally biased region" description="Acidic residues" evidence="1">
    <location>
        <begin position="91"/>
        <end position="110"/>
    </location>
</feature>
<dbReference type="Proteomes" id="UP001163046">
    <property type="component" value="Unassembled WGS sequence"/>
</dbReference>
<comment type="caution">
    <text evidence="2">The sequence shown here is derived from an EMBL/GenBank/DDBJ whole genome shotgun (WGS) entry which is preliminary data.</text>
</comment>